<evidence type="ECO:0000313" key="2">
    <source>
        <dbReference type="Proteomes" id="UP000015105"/>
    </source>
</evidence>
<organism evidence="1 2">
    <name type="scientific">Aegilops tauschii subsp. strangulata</name>
    <name type="common">Goatgrass</name>
    <dbReference type="NCBI Taxonomy" id="200361"/>
    <lineage>
        <taxon>Eukaryota</taxon>
        <taxon>Viridiplantae</taxon>
        <taxon>Streptophyta</taxon>
        <taxon>Embryophyta</taxon>
        <taxon>Tracheophyta</taxon>
        <taxon>Spermatophyta</taxon>
        <taxon>Magnoliopsida</taxon>
        <taxon>Liliopsida</taxon>
        <taxon>Poales</taxon>
        <taxon>Poaceae</taxon>
        <taxon>BOP clade</taxon>
        <taxon>Pooideae</taxon>
        <taxon>Triticodae</taxon>
        <taxon>Triticeae</taxon>
        <taxon>Triticinae</taxon>
        <taxon>Aegilops</taxon>
    </lineage>
</organism>
<reference evidence="2" key="2">
    <citation type="journal article" date="2017" name="Nat. Plants">
        <title>The Aegilops tauschii genome reveals multiple impacts of transposons.</title>
        <authorList>
            <person name="Zhao G."/>
            <person name="Zou C."/>
            <person name="Li K."/>
            <person name="Wang K."/>
            <person name="Li T."/>
            <person name="Gao L."/>
            <person name="Zhang X."/>
            <person name="Wang H."/>
            <person name="Yang Z."/>
            <person name="Liu X."/>
            <person name="Jiang W."/>
            <person name="Mao L."/>
            <person name="Kong X."/>
            <person name="Jiao Y."/>
            <person name="Jia J."/>
        </authorList>
    </citation>
    <scope>NUCLEOTIDE SEQUENCE [LARGE SCALE GENOMIC DNA]</scope>
    <source>
        <strain evidence="2">cv. AL8/78</strain>
    </source>
</reference>
<dbReference type="Proteomes" id="UP000015105">
    <property type="component" value="Chromosome 2D"/>
</dbReference>
<accession>A0A453AM29</accession>
<sequence length="106" mass="12018">SWFMPNFFVSLVHAYLSNILYNTSLKITGVVSNASTTCLMLVLSSQLFYEKICKAATFSIQYNPEGRNKSFFLTFHDTNFSAREQAIFSSVGSCNDFIYIPKGSWI</sequence>
<keyword evidence="2" id="KW-1185">Reference proteome</keyword>
<reference evidence="1" key="5">
    <citation type="journal article" date="2021" name="G3 (Bethesda)">
        <title>Aegilops tauschii genome assembly Aet v5.0 features greater sequence contiguity and improved annotation.</title>
        <authorList>
            <person name="Wang L."/>
            <person name="Zhu T."/>
            <person name="Rodriguez J.C."/>
            <person name="Deal K.R."/>
            <person name="Dubcovsky J."/>
            <person name="McGuire P.E."/>
            <person name="Lux T."/>
            <person name="Spannagl M."/>
            <person name="Mayer K.F.X."/>
            <person name="Baldrich P."/>
            <person name="Meyers B.C."/>
            <person name="Huo N."/>
            <person name="Gu Y.Q."/>
            <person name="Zhou H."/>
            <person name="Devos K.M."/>
            <person name="Bennetzen J.L."/>
            <person name="Unver T."/>
            <person name="Budak H."/>
            <person name="Gulick P.J."/>
            <person name="Galiba G."/>
            <person name="Kalapos B."/>
            <person name="Nelson D.R."/>
            <person name="Li P."/>
            <person name="You F.M."/>
            <person name="Luo M.C."/>
            <person name="Dvorak J."/>
        </authorList>
    </citation>
    <scope>NUCLEOTIDE SEQUENCE [LARGE SCALE GENOMIC DNA]</scope>
    <source>
        <strain evidence="1">cv. AL8/78</strain>
    </source>
</reference>
<reference evidence="1" key="4">
    <citation type="submission" date="2019-03" db="UniProtKB">
        <authorList>
            <consortium name="EnsemblPlants"/>
        </authorList>
    </citation>
    <scope>IDENTIFICATION</scope>
</reference>
<name>A0A453AM29_AEGTS</name>
<dbReference type="AlphaFoldDB" id="A0A453AM29"/>
<evidence type="ECO:0000313" key="1">
    <source>
        <dbReference type="EnsemblPlants" id="AET2Gv20192700.10"/>
    </source>
</evidence>
<dbReference type="Gramene" id="AET2Gv20192700.10">
    <property type="protein sequence ID" value="AET2Gv20192700.10"/>
    <property type="gene ID" value="AET2Gv20192700"/>
</dbReference>
<reference evidence="2" key="1">
    <citation type="journal article" date="2014" name="Science">
        <title>Ancient hybridizations among the ancestral genomes of bread wheat.</title>
        <authorList>
            <consortium name="International Wheat Genome Sequencing Consortium,"/>
            <person name="Marcussen T."/>
            <person name="Sandve S.R."/>
            <person name="Heier L."/>
            <person name="Spannagl M."/>
            <person name="Pfeifer M."/>
            <person name="Jakobsen K.S."/>
            <person name="Wulff B.B."/>
            <person name="Steuernagel B."/>
            <person name="Mayer K.F."/>
            <person name="Olsen O.A."/>
        </authorList>
    </citation>
    <scope>NUCLEOTIDE SEQUENCE [LARGE SCALE GENOMIC DNA]</scope>
    <source>
        <strain evidence="2">cv. AL8/78</strain>
    </source>
</reference>
<proteinExistence type="predicted"/>
<reference evidence="1" key="3">
    <citation type="journal article" date="2017" name="Nature">
        <title>Genome sequence of the progenitor of the wheat D genome Aegilops tauschii.</title>
        <authorList>
            <person name="Luo M.C."/>
            <person name="Gu Y.Q."/>
            <person name="Puiu D."/>
            <person name="Wang H."/>
            <person name="Twardziok S.O."/>
            <person name="Deal K.R."/>
            <person name="Huo N."/>
            <person name="Zhu T."/>
            <person name="Wang L."/>
            <person name="Wang Y."/>
            <person name="McGuire P.E."/>
            <person name="Liu S."/>
            <person name="Long H."/>
            <person name="Ramasamy R.K."/>
            <person name="Rodriguez J.C."/>
            <person name="Van S.L."/>
            <person name="Yuan L."/>
            <person name="Wang Z."/>
            <person name="Xia Z."/>
            <person name="Xiao L."/>
            <person name="Anderson O.D."/>
            <person name="Ouyang S."/>
            <person name="Liang Y."/>
            <person name="Zimin A.V."/>
            <person name="Pertea G."/>
            <person name="Qi P."/>
            <person name="Bennetzen J.L."/>
            <person name="Dai X."/>
            <person name="Dawson M.W."/>
            <person name="Muller H.G."/>
            <person name="Kugler K."/>
            <person name="Rivarola-Duarte L."/>
            <person name="Spannagl M."/>
            <person name="Mayer K.F.X."/>
            <person name="Lu F.H."/>
            <person name="Bevan M.W."/>
            <person name="Leroy P."/>
            <person name="Li P."/>
            <person name="You F.M."/>
            <person name="Sun Q."/>
            <person name="Liu Z."/>
            <person name="Lyons E."/>
            <person name="Wicker T."/>
            <person name="Salzberg S.L."/>
            <person name="Devos K.M."/>
            <person name="Dvorak J."/>
        </authorList>
    </citation>
    <scope>NUCLEOTIDE SEQUENCE [LARGE SCALE GENOMIC DNA]</scope>
    <source>
        <strain evidence="1">cv. AL8/78</strain>
    </source>
</reference>
<dbReference type="EnsemblPlants" id="AET2Gv20192700.10">
    <property type="protein sequence ID" value="AET2Gv20192700.10"/>
    <property type="gene ID" value="AET2Gv20192700"/>
</dbReference>
<protein>
    <submittedName>
        <fullName evidence="1">Uncharacterized protein</fullName>
    </submittedName>
</protein>